<evidence type="ECO:0000256" key="6">
    <source>
        <dbReference type="HAMAP-Rule" id="MF_01894"/>
    </source>
</evidence>
<dbReference type="Proteomes" id="UP000034228">
    <property type="component" value="Unassembled WGS sequence"/>
</dbReference>
<evidence type="ECO:0000313" key="8">
    <source>
        <dbReference type="EMBL" id="KKO45655.1"/>
    </source>
</evidence>
<feature type="coiled-coil region" evidence="6">
    <location>
        <begin position="356"/>
        <end position="432"/>
    </location>
</feature>
<evidence type="ECO:0000256" key="4">
    <source>
        <dbReference type="ARBA" id="ARBA00023054"/>
    </source>
</evidence>
<dbReference type="GO" id="GO:0006260">
    <property type="term" value="P:DNA replication"/>
    <property type="evidence" value="ECO:0007669"/>
    <property type="project" value="UniProtKB-UniRule"/>
</dbReference>
<organism evidence="8 9">
    <name type="scientific">Arsukibacterium ikkense</name>
    <dbReference type="NCBI Taxonomy" id="336831"/>
    <lineage>
        <taxon>Bacteria</taxon>
        <taxon>Pseudomonadati</taxon>
        <taxon>Pseudomonadota</taxon>
        <taxon>Gammaproteobacteria</taxon>
        <taxon>Chromatiales</taxon>
        <taxon>Chromatiaceae</taxon>
        <taxon>Arsukibacterium</taxon>
    </lineage>
</organism>
<accession>A0A0M2V7L3</accession>
<sequence length="1137" mass="128222">MRLKQIKLAGFKSFVDPTLVPFPEQMTAVVGPNGCGKSNVIDAVRWVLGESSAKNLRGDAMTDVIFNGSGQRKPVSQASVELVFENTQGRLSGSMADRSEISIKRLVTREAQSSYFLNGSKCRRRDITDIFLGTGLGPRSYAIIEQGMISRLIESKPQELRVFIEEAAGISKYKERRRETENRIKHTRDNLERLADVREELAKNIDKLKRQASTAQRYKELKAQERKLKAELTTLKWLRFNNQLVELEQQLAAQETELEKYQAGIQGEQRILLELKEQTSDARQQAEQQQSRFYQLGNTISRLEQQILHQRQQQQILSSQLQQKQQALSDSERFVSSEQAQLDELESLQQQHSPELELSEQQLAELQLQLQQAQDRLTEQQRLWQQWQQQHFNLRQQQQQAQLQWQSASSQAGQYQQQLAQRQQQLSQLQLQQPASSNTEMAARQQQLAADSEQAALQLAQAQTLSDSAGSDTARVQQQLAALATRQQILTQEQQRLTALDARQQHQAQALLAQLTVQSGWSGAVAAALGPLQHASLSQEDAEPDNFCYVRPLSLQAKPGTLASVINTGCYPAYFQHILLAESLSGAQAMATTLELGQSVITAAGHWLGHNWGHSSTGDITDSSLLRRERLTAIAAELAELATGHSALAQQLTQAQQAESAARQALAQQQQHLAALRQQLQQLDTERQLQAQAEQLARQQQVQLEVECQQLSEQYAALTTELAILDERQQQAEFALAEHAEAELTLQQAQQQAQQQLQQQRDRLEQQKDHCRQLQTQLTLAERQQQSLAQNVSRARLQLEQLREQIYTLQQQLTDNDQPEILLQEQLQEALLNREDAELAMIAANELLATLEQQMRQLEQGQQGIMQQLNRQRQQMESLRLDAEGCRIRANNMLELLREQQVNIKDVIPQLAADADEAQWQQQLDKTVDAVSRLGAINLAAIDEYEQQAERKRYLDSQHDDLTSALDTLENAMRKIDKETRQKFKETFEQVNEGLKGLFPKVFGGGSAYLDLTEEDLLETGVTIMARPPGKKNSTIHLLSGGEKALTALSLVFSIFRLNPAPFCMLDEVDAPLDDANVGRFCNLVREMSETVQFIYISHNKIAMEMAAQLMGVTMQEPGVSRVVAVDVDDAVKLAVA</sequence>
<comment type="subunit">
    <text evidence="6">Homodimer.</text>
</comment>
<dbReference type="GO" id="GO:0003677">
    <property type="term" value="F:DNA binding"/>
    <property type="evidence" value="ECO:0007669"/>
    <property type="project" value="UniProtKB-UniRule"/>
</dbReference>
<reference evidence="8 9" key="1">
    <citation type="submission" date="2015-03" db="EMBL/GenBank/DDBJ databases">
        <title>Draft genome sequences of two protease-producing strains of Arsukibacterium isolated from two cold and alkaline environments.</title>
        <authorList>
            <person name="Lylloff J.E."/>
            <person name="Skov L.B."/>
            <person name="Jepsen M."/>
            <person name="Hallin P.F."/>
            <person name="Sorensen S.J."/>
            <person name="Stougaard P."/>
            <person name="Glaring M.A."/>
        </authorList>
    </citation>
    <scope>NUCLEOTIDE SEQUENCE [LARGE SCALE GENOMIC DNA]</scope>
    <source>
        <strain evidence="8 9">GCM72</strain>
    </source>
</reference>
<dbReference type="PATRIC" id="fig|336831.14.peg.254"/>
<dbReference type="STRING" id="336831.WG68_09755"/>
<keyword evidence="2 6" id="KW-0547">Nucleotide-binding</keyword>
<dbReference type="PANTHER" id="PTHR43977">
    <property type="entry name" value="STRUCTURAL MAINTENANCE OF CHROMOSOMES PROTEIN 3"/>
    <property type="match status" value="1"/>
</dbReference>
<evidence type="ECO:0000313" key="9">
    <source>
        <dbReference type="Proteomes" id="UP000034228"/>
    </source>
</evidence>
<feature type="coiled-coil region" evidence="6">
    <location>
        <begin position="170"/>
        <end position="292"/>
    </location>
</feature>
<dbReference type="AlphaFoldDB" id="A0A0M2V7L3"/>
<evidence type="ECO:0000256" key="5">
    <source>
        <dbReference type="ARBA" id="ARBA00023125"/>
    </source>
</evidence>
<keyword evidence="3 6" id="KW-0067">ATP-binding</keyword>
<dbReference type="GO" id="GO:0007062">
    <property type="term" value="P:sister chromatid cohesion"/>
    <property type="evidence" value="ECO:0007669"/>
    <property type="project" value="InterPro"/>
</dbReference>
<dbReference type="GO" id="GO:0005524">
    <property type="term" value="F:ATP binding"/>
    <property type="evidence" value="ECO:0007669"/>
    <property type="project" value="UniProtKB-UniRule"/>
</dbReference>
<comment type="function">
    <text evidence="6">Required for chromosome condensation and partitioning.</text>
</comment>
<comment type="caution">
    <text evidence="8">The sequence shown here is derived from an EMBL/GenBank/DDBJ whole genome shotgun (WGS) entry which is preliminary data.</text>
</comment>
<dbReference type="GO" id="GO:0030261">
    <property type="term" value="P:chromosome condensation"/>
    <property type="evidence" value="ECO:0007669"/>
    <property type="project" value="InterPro"/>
</dbReference>
<comment type="subcellular location">
    <subcellularLocation>
        <location evidence="6">Cytoplasm</location>
    </subcellularLocation>
</comment>
<dbReference type="InterPro" id="IPR027417">
    <property type="entry name" value="P-loop_NTPase"/>
</dbReference>
<dbReference type="RefSeq" id="WP_046557500.1">
    <property type="nucleotide sequence ID" value="NZ_LAHO01000008.1"/>
</dbReference>
<dbReference type="GO" id="GO:0005737">
    <property type="term" value="C:cytoplasm"/>
    <property type="evidence" value="ECO:0007669"/>
    <property type="project" value="UniProtKB-SubCell"/>
</dbReference>
<dbReference type="InterPro" id="IPR024704">
    <property type="entry name" value="SMC"/>
</dbReference>
<dbReference type="InterPro" id="IPR011890">
    <property type="entry name" value="SMC_prok"/>
</dbReference>
<name>A0A0M2V7L3_9GAMM</name>
<feature type="binding site" evidence="6">
    <location>
        <begin position="32"/>
        <end position="39"/>
    </location>
    <ligand>
        <name>ATP</name>
        <dbReference type="ChEBI" id="CHEBI:30616"/>
    </ligand>
</feature>
<keyword evidence="9" id="KW-1185">Reference proteome</keyword>
<keyword evidence="5 6" id="KW-0238">DNA-binding</keyword>
<dbReference type="OrthoDB" id="9808768at2"/>
<protein>
    <recommendedName>
        <fullName evidence="6">Chromosome partition protein Smc</fullName>
    </recommendedName>
</protein>
<keyword evidence="4 6" id="KW-0175">Coiled coil</keyword>
<proteinExistence type="inferred from homology"/>
<dbReference type="InterPro" id="IPR003395">
    <property type="entry name" value="RecF/RecN/SMC_N"/>
</dbReference>
<evidence type="ECO:0000256" key="2">
    <source>
        <dbReference type="ARBA" id="ARBA00022741"/>
    </source>
</evidence>
<dbReference type="Pfam" id="PF02463">
    <property type="entry name" value="SMC_N"/>
    <property type="match status" value="1"/>
</dbReference>
<feature type="coiled-coil region" evidence="6">
    <location>
        <begin position="648"/>
        <end position="868"/>
    </location>
</feature>
<comment type="domain">
    <text evidence="6">Contains large globular domains required for ATP hydrolysis at each terminus and a third globular domain forming a flexible hinge near the middle of the molecule. These domains are separated by coiled-coil structures.</text>
</comment>
<dbReference type="PIRSF" id="PIRSF005719">
    <property type="entry name" value="SMC"/>
    <property type="match status" value="1"/>
</dbReference>
<gene>
    <name evidence="6" type="primary">smc</name>
    <name evidence="8" type="ORF">WG68_09755</name>
</gene>
<comment type="similarity">
    <text evidence="6">Belongs to the SMC family.</text>
</comment>
<evidence type="ECO:0000256" key="3">
    <source>
        <dbReference type="ARBA" id="ARBA00022840"/>
    </source>
</evidence>
<evidence type="ECO:0000256" key="1">
    <source>
        <dbReference type="ARBA" id="ARBA00022490"/>
    </source>
</evidence>
<evidence type="ECO:0000259" key="7">
    <source>
        <dbReference type="Pfam" id="PF02463"/>
    </source>
</evidence>
<keyword evidence="1 6" id="KW-0963">Cytoplasm</keyword>
<dbReference type="HAMAP" id="MF_01894">
    <property type="entry name" value="Smc_prok"/>
    <property type="match status" value="1"/>
</dbReference>
<dbReference type="CDD" id="cd03278">
    <property type="entry name" value="ABC_SMC_barmotin"/>
    <property type="match status" value="2"/>
</dbReference>
<feature type="domain" description="RecF/RecN/SMC N-terminal" evidence="7">
    <location>
        <begin position="3"/>
        <end position="1121"/>
    </location>
</feature>
<dbReference type="SUPFAM" id="SSF52540">
    <property type="entry name" value="P-loop containing nucleoside triphosphate hydrolases"/>
    <property type="match status" value="2"/>
</dbReference>
<dbReference type="GO" id="GO:0007059">
    <property type="term" value="P:chromosome segregation"/>
    <property type="evidence" value="ECO:0007669"/>
    <property type="project" value="UniProtKB-UniRule"/>
</dbReference>
<dbReference type="GO" id="GO:0016887">
    <property type="term" value="F:ATP hydrolysis activity"/>
    <property type="evidence" value="ECO:0007669"/>
    <property type="project" value="InterPro"/>
</dbReference>
<dbReference type="EMBL" id="LAHO01000008">
    <property type="protein sequence ID" value="KKO45655.1"/>
    <property type="molecule type" value="Genomic_DNA"/>
</dbReference>
<dbReference type="Gene3D" id="3.40.50.300">
    <property type="entry name" value="P-loop containing nucleotide triphosphate hydrolases"/>
    <property type="match status" value="2"/>
</dbReference>